<dbReference type="AlphaFoldDB" id="A0A563DPE5"/>
<proteinExistence type="predicted"/>
<gene>
    <name evidence="1" type="ORF">FGL98_24710</name>
</gene>
<protein>
    <submittedName>
        <fullName evidence="1">Uncharacterized protein</fullName>
    </submittedName>
</protein>
<evidence type="ECO:0000313" key="2">
    <source>
        <dbReference type="Proteomes" id="UP000320244"/>
    </source>
</evidence>
<name>A0A563DPE5_9MICO</name>
<evidence type="ECO:0000313" key="1">
    <source>
        <dbReference type="EMBL" id="TWP32075.1"/>
    </source>
</evidence>
<dbReference type="RefSeq" id="WP_146321487.1">
    <property type="nucleotide sequence ID" value="NZ_VCQV01000093.1"/>
</dbReference>
<comment type="caution">
    <text evidence="1">The sequence shown here is derived from an EMBL/GenBank/DDBJ whole genome shotgun (WGS) entry which is preliminary data.</text>
</comment>
<accession>A0A563DPE5</accession>
<dbReference type="Proteomes" id="UP000320244">
    <property type="component" value="Unassembled WGS sequence"/>
</dbReference>
<organism evidence="1 2">
    <name type="scientific">Leekyejoonella antrihumi</name>
    <dbReference type="NCBI Taxonomy" id="1660198"/>
    <lineage>
        <taxon>Bacteria</taxon>
        <taxon>Bacillati</taxon>
        <taxon>Actinomycetota</taxon>
        <taxon>Actinomycetes</taxon>
        <taxon>Micrococcales</taxon>
        <taxon>Dermacoccaceae</taxon>
        <taxon>Leekyejoonella</taxon>
    </lineage>
</organism>
<reference evidence="1 2" key="2">
    <citation type="submission" date="2019-08" db="EMBL/GenBank/DDBJ databases">
        <title>Jejuicoccus antrihumi gen. nov., sp. nov., a new member of the family Dermacoccaceae isolated from a cave.</title>
        <authorList>
            <person name="Schumann P."/>
            <person name="Kim I.S."/>
        </authorList>
    </citation>
    <scope>NUCLEOTIDE SEQUENCE [LARGE SCALE GENOMIC DNA]</scope>
    <source>
        <strain evidence="1 2">C5-26</strain>
    </source>
</reference>
<sequence>MLYAQAQQSGQLPTDQPVCAHAAHLPRVHSRFTFRPHSEQAPPVARERCLQGVHTPAQQRRTVPHRVQAITWGLASR</sequence>
<keyword evidence="2" id="KW-1185">Reference proteome</keyword>
<reference evidence="1 2" key="1">
    <citation type="submission" date="2019-05" db="EMBL/GenBank/DDBJ databases">
        <authorList>
            <person name="Lee S.D."/>
        </authorList>
    </citation>
    <scope>NUCLEOTIDE SEQUENCE [LARGE SCALE GENOMIC DNA]</scope>
    <source>
        <strain evidence="1 2">C5-26</strain>
    </source>
</reference>
<dbReference type="EMBL" id="VCQV01000093">
    <property type="protein sequence ID" value="TWP32075.1"/>
    <property type="molecule type" value="Genomic_DNA"/>
</dbReference>